<comment type="subcellular location">
    <subcellularLocation>
        <location evidence="1">Endomembrane system</location>
        <topology evidence="1">Multi-pass membrane protein</topology>
    </subcellularLocation>
</comment>
<dbReference type="OrthoDB" id="413079at2759"/>
<comment type="similarity">
    <text evidence="2">Belongs to the major facilitator superfamily.</text>
</comment>
<dbReference type="InParanoid" id="A0A1D2VID1"/>
<sequence length="394" mass="44007">LDYKGNEIIIDTNNIKDSILLKLQVITTYLSFFVFGLSDETIGVLIPVFVKEYHSKESTISLLYFAQFFGYFIISLFNDQCHKIIGFHGVATLSVLFMGLCSFIAMFQPPFFILILAYVLCGVGAGAQDAAVSVWLGKLDYSNELSNLLHASYGVGCICSPLIVTRLLLAHNISWKFHYGLIFVLTIVLTLLNFLVFRHETKWKYEWQLQNESSLNLDEPRSNDNSLQPEDTSSDIRNAIRNSKVLALAAFLFLNVGTEVVIGGWTLSYLIKVKNGSMNEMSVVVSTFWFGLTIGRVILGFITPRLSSEYFANHIYNILSIFFFALFYLSSSYWFYIATIFSTGIFIGPIFPTTSVYAIKVLPVHLHVSGVGFAMALGGGGAAILPWFVGICCE</sequence>
<name>A0A1D2VID1_9ASCO</name>
<evidence type="ECO:0000313" key="10">
    <source>
        <dbReference type="Proteomes" id="UP000095038"/>
    </source>
</evidence>
<reference evidence="10" key="1">
    <citation type="submission" date="2016-05" db="EMBL/GenBank/DDBJ databases">
        <title>Comparative genomics of biotechnologically important yeasts.</title>
        <authorList>
            <consortium name="DOE Joint Genome Institute"/>
            <person name="Riley R."/>
            <person name="Haridas S."/>
            <person name="Wolfe K.H."/>
            <person name="Lopes M.R."/>
            <person name="Hittinger C.T."/>
            <person name="Goker M."/>
            <person name="Salamov A."/>
            <person name="Wisecaver J."/>
            <person name="Long T.M."/>
            <person name="Aerts A.L."/>
            <person name="Barry K."/>
            <person name="Choi C."/>
            <person name="Clum A."/>
            <person name="Coughlan A.Y."/>
            <person name="Deshpande S."/>
            <person name="Douglass A.P."/>
            <person name="Hanson S.J."/>
            <person name="Klenk H.-P."/>
            <person name="Labutti K."/>
            <person name="Lapidus A."/>
            <person name="Lindquist E."/>
            <person name="Lipzen A."/>
            <person name="Meier-Kolthoff J.P."/>
            <person name="Ohm R.A."/>
            <person name="Otillar R.P."/>
            <person name="Pangilinan J."/>
            <person name="Peng Y."/>
            <person name="Rokas A."/>
            <person name="Rosa C.A."/>
            <person name="Scheuner C."/>
            <person name="Sibirny A.A."/>
            <person name="Slot J.C."/>
            <person name="Stielow J.B."/>
            <person name="Sun H."/>
            <person name="Kurtzman C.P."/>
            <person name="Blackwell M."/>
            <person name="Grigoriev I.V."/>
            <person name="Jeffries T.W."/>
        </authorList>
    </citation>
    <scope>NUCLEOTIDE SEQUENCE [LARGE SCALE GENOMIC DNA]</scope>
    <source>
        <strain evidence="10">DSM 1968</strain>
    </source>
</reference>
<feature type="transmembrane region" description="Helical" evidence="7">
    <location>
        <begin position="283"/>
        <end position="303"/>
    </location>
</feature>
<keyword evidence="10" id="KW-1185">Reference proteome</keyword>
<evidence type="ECO:0000256" key="7">
    <source>
        <dbReference type="SAM" id="Phobius"/>
    </source>
</evidence>
<accession>A0A1D2VID1</accession>
<keyword evidence="3" id="KW-0813">Transport</keyword>
<feature type="transmembrane region" description="Helical" evidence="7">
    <location>
        <begin position="335"/>
        <end position="359"/>
    </location>
</feature>
<feature type="transmembrane region" description="Helical" evidence="7">
    <location>
        <begin position="177"/>
        <end position="197"/>
    </location>
</feature>
<evidence type="ECO:0000256" key="1">
    <source>
        <dbReference type="ARBA" id="ARBA00004127"/>
    </source>
</evidence>
<feature type="non-terminal residue" evidence="9">
    <location>
        <position position="1"/>
    </location>
</feature>
<organism evidence="9 10">
    <name type="scientific">Ascoidea rubescens DSM 1968</name>
    <dbReference type="NCBI Taxonomy" id="1344418"/>
    <lineage>
        <taxon>Eukaryota</taxon>
        <taxon>Fungi</taxon>
        <taxon>Dikarya</taxon>
        <taxon>Ascomycota</taxon>
        <taxon>Saccharomycotina</taxon>
        <taxon>Saccharomycetes</taxon>
        <taxon>Ascoideaceae</taxon>
        <taxon>Ascoidea</taxon>
    </lineage>
</organism>
<feature type="transmembrane region" description="Helical" evidence="7">
    <location>
        <begin position="111"/>
        <end position="136"/>
    </location>
</feature>
<dbReference type="InterPro" id="IPR051788">
    <property type="entry name" value="MFS_Transporter"/>
</dbReference>
<dbReference type="InterPro" id="IPR020846">
    <property type="entry name" value="MFS_dom"/>
</dbReference>
<evidence type="ECO:0000256" key="2">
    <source>
        <dbReference type="ARBA" id="ARBA00008335"/>
    </source>
</evidence>
<dbReference type="Gene3D" id="1.20.1250.20">
    <property type="entry name" value="MFS general substrate transporter like domains"/>
    <property type="match status" value="1"/>
</dbReference>
<evidence type="ECO:0000259" key="8">
    <source>
        <dbReference type="PROSITE" id="PS50850"/>
    </source>
</evidence>
<dbReference type="PANTHER" id="PTHR23514">
    <property type="entry name" value="BYPASS OF STOP CODON PROTEIN 6"/>
    <property type="match status" value="1"/>
</dbReference>
<dbReference type="GO" id="GO:0022857">
    <property type="term" value="F:transmembrane transporter activity"/>
    <property type="evidence" value="ECO:0007669"/>
    <property type="project" value="InterPro"/>
</dbReference>
<dbReference type="PROSITE" id="PS50850">
    <property type="entry name" value="MFS"/>
    <property type="match status" value="1"/>
</dbReference>
<feature type="transmembrane region" description="Helical" evidence="7">
    <location>
        <begin position="84"/>
        <end position="105"/>
    </location>
</feature>
<dbReference type="AlphaFoldDB" id="A0A1D2VID1"/>
<dbReference type="PANTHER" id="PTHR23514:SF3">
    <property type="entry name" value="BYPASS OF STOP CODON PROTEIN 6"/>
    <property type="match status" value="1"/>
</dbReference>
<dbReference type="InterPro" id="IPR036259">
    <property type="entry name" value="MFS_trans_sf"/>
</dbReference>
<keyword evidence="4 7" id="KW-0812">Transmembrane</keyword>
<keyword evidence="6 7" id="KW-0472">Membrane</keyword>
<dbReference type="GO" id="GO:0016020">
    <property type="term" value="C:membrane"/>
    <property type="evidence" value="ECO:0007669"/>
    <property type="project" value="TreeGrafter"/>
</dbReference>
<dbReference type="GO" id="GO:0012505">
    <property type="term" value="C:endomembrane system"/>
    <property type="evidence" value="ECO:0007669"/>
    <property type="project" value="UniProtKB-SubCell"/>
</dbReference>
<feature type="transmembrane region" description="Helical" evidence="7">
    <location>
        <begin position="148"/>
        <end position="171"/>
    </location>
</feature>
<feature type="transmembrane region" description="Helical" evidence="7">
    <location>
        <begin position="58"/>
        <end position="77"/>
    </location>
</feature>
<dbReference type="STRING" id="1344418.A0A1D2VID1"/>
<proteinExistence type="inferred from homology"/>
<feature type="non-terminal residue" evidence="9">
    <location>
        <position position="394"/>
    </location>
</feature>
<dbReference type="Proteomes" id="UP000095038">
    <property type="component" value="Unassembled WGS sequence"/>
</dbReference>
<gene>
    <name evidence="9" type="ORF">ASCRUDRAFT_28465</name>
</gene>
<dbReference type="GeneID" id="30963687"/>
<evidence type="ECO:0000256" key="3">
    <source>
        <dbReference type="ARBA" id="ARBA00022448"/>
    </source>
</evidence>
<feature type="domain" description="Major facilitator superfamily (MFS) profile" evidence="8">
    <location>
        <begin position="24"/>
        <end position="394"/>
    </location>
</feature>
<feature type="transmembrane region" description="Helical" evidence="7">
    <location>
        <begin position="245"/>
        <end position="271"/>
    </location>
</feature>
<dbReference type="SUPFAM" id="SSF103473">
    <property type="entry name" value="MFS general substrate transporter"/>
    <property type="match status" value="1"/>
</dbReference>
<feature type="transmembrane region" description="Helical" evidence="7">
    <location>
        <begin position="310"/>
        <end position="329"/>
    </location>
</feature>
<evidence type="ECO:0000256" key="5">
    <source>
        <dbReference type="ARBA" id="ARBA00022989"/>
    </source>
</evidence>
<evidence type="ECO:0000313" key="9">
    <source>
        <dbReference type="EMBL" id="ODV61411.1"/>
    </source>
</evidence>
<evidence type="ECO:0000256" key="4">
    <source>
        <dbReference type="ARBA" id="ARBA00022692"/>
    </source>
</evidence>
<dbReference type="FunCoup" id="A0A1D2VID1">
    <property type="interactions" value="13"/>
</dbReference>
<keyword evidence="5 7" id="KW-1133">Transmembrane helix</keyword>
<dbReference type="EMBL" id="KV454479">
    <property type="protein sequence ID" value="ODV61411.1"/>
    <property type="molecule type" value="Genomic_DNA"/>
</dbReference>
<dbReference type="InterPro" id="IPR011701">
    <property type="entry name" value="MFS"/>
</dbReference>
<dbReference type="Pfam" id="PF07690">
    <property type="entry name" value="MFS_1"/>
    <property type="match status" value="1"/>
</dbReference>
<evidence type="ECO:0000256" key="6">
    <source>
        <dbReference type="ARBA" id="ARBA00023136"/>
    </source>
</evidence>
<protein>
    <submittedName>
        <fullName evidence="9">MFS general substrate transporter</fullName>
    </submittedName>
</protein>
<feature type="transmembrane region" description="Helical" evidence="7">
    <location>
        <begin position="371"/>
        <end position="389"/>
    </location>
</feature>
<dbReference type="RefSeq" id="XP_020047718.1">
    <property type="nucleotide sequence ID" value="XM_020190051.1"/>
</dbReference>